<protein>
    <submittedName>
        <fullName evidence="6">Response regulator</fullName>
    </submittedName>
</protein>
<dbReference type="PANTHER" id="PTHR44591">
    <property type="entry name" value="STRESS RESPONSE REGULATOR PROTEIN 1"/>
    <property type="match status" value="1"/>
</dbReference>
<keyword evidence="7" id="KW-1185">Reference proteome</keyword>
<feature type="domain" description="Response regulatory" evidence="4">
    <location>
        <begin position="3"/>
        <end position="119"/>
    </location>
</feature>
<proteinExistence type="predicted"/>
<dbReference type="EMBL" id="JAVREI010000001">
    <property type="protein sequence ID" value="MDT0274556.1"/>
    <property type="molecule type" value="Genomic_DNA"/>
</dbReference>
<evidence type="ECO:0000259" key="4">
    <source>
        <dbReference type="PROSITE" id="PS50110"/>
    </source>
</evidence>
<reference evidence="7" key="1">
    <citation type="submission" date="2023-07" db="EMBL/GenBank/DDBJ databases">
        <title>30 novel species of actinomycetes from the DSMZ collection.</title>
        <authorList>
            <person name="Nouioui I."/>
        </authorList>
    </citation>
    <scope>NUCLEOTIDE SEQUENCE [LARGE SCALE GENOMIC DNA]</scope>
    <source>
        <strain evidence="7">DSM 46792</strain>
    </source>
</reference>
<dbReference type="Gene3D" id="1.20.120.160">
    <property type="entry name" value="HPT domain"/>
    <property type="match status" value="1"/>
</dbReference>
<dbReference type="Proteomes" id="UP001183222">
    <property type="component" value="Unassembled WGS sequence"/>
</dbReference>
<dbReference type="PROSITE" id="PS50894">
    <property type="entry name" value="HPT"/>
    <property type="match status" value="1"/>
</dbReference>
<dbReference type="CDD" id="cd00156">
    <property type="entry name" value="REC"/>
    <property type="match status" value="1"/>
</dbReference>
<dbReference type="InterPro" id="IPR036641">
    <property type="entry name" value="HPT_dom_sf"/>
</dbReference>
<evidence type="ECO:0000256" key="3">
    <source>
        <dbReference type="PROSITE-ProRule" id="PRU00169"/>
    </source>
</evidence>
<evidence type="ECO:0000313" key="7">
    <source>
        <dbReference type="Proteomes" id="UP001183222"/>
    </source>
</evidence>
<evidence type="ECO:0000313" key="6">
    <source>
        <dbReference type="EMBL" id="MDT0274556.1"/>
    </source>
</evidence>
<dbReference type="InterPro" id="IPR050595">
    <property type="entry name" value="Bact_response_regulator"/>
</dbReference>
<sequence>MVKVLVVEDEDTTRLMLERRLSWAGYRVRAASSADEATTVLDGVFEPDVVVTDMFMPGGSGLSLVHALREHPSCADLPVIFLSGRALPGDVAAGRSLGATYLAKPCSLADLARAIDEAAGTTTDELEDVVRRRLGDVAGVEEEAERALTARLLRTFVASAPIGMAAVERAVTAADAAALEAAAHRLAGGAATLGADALAATLRSLEERARAGEVAGVDAVRLTAEHLDRTCRVFTELAEELEDDVLVPDEVSPAV</sequence>
<dbReference type="InterPro" id="IPR011006">
    <property type="entry name" value="CheY-like_superfamily"/>
</dbReference>
<dbReference type="RefSeq" id="WP_311343402.1">
    <property type="nucleotide sequence ID" value="NZ_JAVREI010000001.1"/>
</dbReference>
<dbReference type="PANTHER" id="PTHR44591:SF3">
    <property type="entry name" value="RESPONSE REGULATORY DOMAIN-CONTAINING PROTEIN"/>
    <property type="match status" value="1"/>
</dbReference>
<dbReference type="InterPro" id="IPR001789">
    <property type="entry name" value="Sig_transdc_resp-reg_receiver"/>
</dbReference>
<dbReference type="Gene3D" id="3.40.50.2300">
    <property type="match status" value="1"/>
</dbReference>
<dbReference type="SUPFAM" id="SSF52172">
    <property type="entry name" value="CheY-like"/>
    <property type="match status" value="1"/>
</dbReference>
<gene>
    <name evidence="6" type="ORF">RM425_01450</name>
</gene>
<comment type="caution">
    <text evidence="6">The sequence shown here is derived from an EMBL/GenBank/DDBJ whole genome shotgun (WGS) entry which is preliminary data.</text>
</comment>
<dbReference type="SMART" id="SM00448">
    <property type="entry name" value="REC"/>
    <property type="match status" value="1"/>
</dbReference>
<keyword evidence="1 3" id="KW-0597">Phosphoprotein</keyword>
<dbReference type="PROSITE" id="PS50110">
    <property type="entry name" value="RESPONSE_REGULATORY"/>
    <property type="match status" value="1"/>
</dbReference>
<dbReference type="InterPro" id="IPR008207">
    <property type="entry name" value="Sig_transdc_His_kin_Hpt_dom"/>
</dbReference>
<evidence type="ECO:0000256" key="2">
    <source>
        <dbReference type="PROSITE-ProRule" id="PRU00110"/>
    </source>
</evidence>
<dbReference type="SUPFAM" id="SSF47226">
    <property type="entry name" value="Histidine-containing phosphotransfer domain, HPT domain"/>
    <property type="match status" value="1"/>
</dbReference>
<evidence type="ECO:0000259" key="5">
    <source>
        <dbReference type="PROSITE" id="PS50894"/>
    </source>
</evidence>
<organism evidence="6 7">
    <name type="scientific">Blastococcus goldschmidtiae</name>
    <dbReference type="NCBI Taxonomy" id="3075546"/>
    <lineage>
        <taxon>Bacteria</taxon>
        <taxon>Bacillati</taxon>
        <taxon>Actinomycetota</taxon>
        <taxon>Actinomycetes</taxon>
        <taxon>Geodermatophilales</taxon>
        <taxon>Geodermatophilaceae</taxon>
        <taxon>Blastococcus</taxon>
    </lineage>
</organism>
<feature type="domain" description="HPt" evidence="5">
    <location>
        <begin position="145"/>
        <end position="244"/>
    </location>
</feature>
<dbReference type="Pfam" id="PF00072">
    <property type="entry name" value="Response_reg"/>
    <property type="match status" value="1"/>
</dbReference>
<evidence type="ECO:0000256" key="1">
    <source>
        <dbReference type="ARBA" id="ARBA00022553"/>
    </source>
</evidence>
<dbReference type="Pfam" id="PF01627">
    <property type="entry name" value="Hpt"/>
    <property type="match status" value="1"/>
</dbReference>
<name>A0ABU2K2Z4_9ACTN</name>
<feature type="modified residue" description="Phosphohistidine" evidence="2">
    <location>
        <position position="184"/>
    </location>
</feature>
<accession>A0ABU2K2Z4</accession>
<feature type="modified residue" description="4-aspartylphosphate" evidence="3">
    <location>
        <position position="53"/>
    </location>
</feature>